<gene>
    <name evidence="8" type="ORF">Afe05nite_40030</name>
</gene>
<dbReference type="EMBL" id="BOMM01000036">
    <property type="protein sequence ID" value="GIE12163.1"/>
    <property type="molecule type" value="Genomic_DNA"/>
</dbReference>
<dbReference type="Gene3D" id="1.10.1740.10">
    <property type="match status" value="1"/>
</dbReference>
<evidence type="ECO:0008006" key="10">
    <source>
        <dbReference type="Google" id="ProtNLM"/>
    </source>
</evidence>
<dbReference type="NCBIfam" id="TIGR02937">
    <property type="entry name" value="sigma70-ECF"/>
    <property type="match status" value="1"/>
</dbReference>
<evidence type="ECO:0000256" key="2">
    <source>
        <dbReference type="ARBA" id="ARBA00023082"/>
    </source>
</evidence>
<organism evidence="8 9">
    <name type="scientific">Paractinoplanes ferrugineus</name>
    <dbReference type="NCBI Taxonomy" id="113564"/>
    <lineage>
        <taxon>Bacteria</taxon>
        <taxon>Bacillati</taxon>
        <taxon>Actinomycetota</taxon>
        <taxon>Actinomycetes</taxon>
        <taxon>Micromonosporales</taxon>
        <taxon>Micromonosporaceae</taxon>
        <taxon>Paractinoplanes</taxon>
    </lineage>
</organism>
<keyword evidence="4" id="KW-0804">Transcription</keyword>
<evidence type="ECO:0000256" key="1">
    <source>
        <dbReference type="ARBA" id="ARBA00023015"/>
    </source>
</evidence>
<dbReference type="Gene3D" id="1.20.140.160">
    <property type="match status" value="1"/>
</dbReference>
<dbReference type="InterPro" id="IPR014284">
    <property type="entry name" value="RNA_pol_sigma-70_dom"/>
</dbReference>
<dbReference type="InterPro" id="IPR000943">
    <property type="entry name" value="RNA_pol_sigma70"/>
</dbReference>
<evidence type="ECO:0000256" key="3">
    <source>
        <dbReference type="ARBA" id="ARBA00023125"/>
    </source>
</evidence>
<dbReference type="GO" id="GO:0016987">
    <property type="term" value="F:sigma factor activity"/>
    <property type="evidence" value="ECO:0007669"/>
    <property type="project" value="UniProtKB-KW"/>
</dbReference>
<dbReference type="GO" id="GO:0006352">
    <property type="term" value="P:DNA-templated transcription initiation"/>
    <property type="evidence" value="ECO:0007669"/>
    <property type="project" value="InterPro"/>
</dbReference>
<dbReference type="Pfam" id="PF04545">
    <property type="entry name" value="Sigma70_r4"/>
    <property type="match status" value="1"/>
</dbReference>
<feature type="domain" description="RNA polymerase sigma-70 region 2" evidence="6">
    <location>
        <begin position="26"/>
        <end position="98"/>
    </location>
</feature>
<dbReference type="SUPFAM" id="SSF88946">
    <property type="entry name" value="Sigma2 domain of RNA polymerase sigma factors"/>
    <property type="match status" value="1"/>
</dbReference>
<feature type="domain" description="RNA polymerase sigma-70 region 3" evidence="5">
    <location>
        <begin position="114"/>
        <end position="178"/>
    </location>
</feature>
<keyword evidence="1" id="KW-0805">Transcription regulation</keyword>
<evidence type="ECO:0000256" key="4">
    <source>
        <dbReference type="ARBA" id="ARBA00023163"/>
    </source>
</evidence>
<evidence type="ECO:0000313" key="9">
    <source>
        <dbReference type="Proteomes" id="UP000598174"/>
    </source>
</evidence>
<keyword evidence="2" id="KW-0731">Sigma factor</keyword>
<dbReference type="Pfam" id="PF04539">
    <property type="entry name" value="Sigma70_r3"/>
    <property type="match status" value="1"/>
</dbReference>
<accession>A0A919J390</accession>
<sequence length="301" mass="32995">MNAIVTNAVDTAPAAIVLSAAEQEELIRTHMPLVGHLVRDMLTRIPNHIHRDDLTSAGLHALVTAARGWDPERGIPFHRFASTRIRGAILDELRSLDWATRSVRTKARATDTTRQHLTTTLGRTPTADELAQALGTTTNDLQRTDSDVSRATVLSLQGFTTSSADDLVTEKNPGPEDMLLQREQIGYLHHAIKSLPERLHVVITEYFLNERPMADIAADLGVTESRISQLRGEALALLKDGMNTHLNPDLAPVPENPESITARRRANYYANIASNTSMNSRLAMTNAHGHTTFGRTPVAAA</sequence>
<dbReference type="Proteomes" id="UP000598174">
    <property type="component" value="Unassembled WGS sequence"/>
</dbReference>
<reference evidence="8" key="1">
    <citation type="submission" date="2021-01" db="EMBL/GenBank/DDBJ databases">
        <title>Whole genome shotgun sequence of Actinoplanes ferrugineus NBRC 15555.</title>
        <authorList>
            <person name="Komaki H."/>
            <person name="Tamura T."/>
        </authorList>
    </citation>
    <scope>NUCLEOTIDE SEQUENCE</scope>
    <source>
        <strain evidence="8">NBRC 15555</strain>
    </source>
</reference>
<evidence type="ECO:0000259" key="7">
    <source>
        <dbReference type="Pfam" id="PF04545"/>
    </source>
</evidence>
<keyword evidence="9" id="KW-1185">Reference proteome</keyword>
<dbReference type="AlphaFoldDB" id="A0A919J390"/>
<dbReference type="InterPro" id="IPR013325">
    <property type="entry name" value="RNA_pol_sigma_r2"/>
</dbReference>
<dbReference type="PANTHER" id="PTHR30385">
    <property type="entry name" value="SIGMA FACTOR F FLAGELLAR"/>
    <property type="match status" value="1"/>
</dbReference>
<dbReference type="CDD" id="cd06171">
    <property type="entry name" value="Sigma70_r4"/>
    <property type="match status" value="1"/>
</dbReference>
<evidence type="ECO:0000313" key="8">
    <source>
        <dbReference type="EMBL" id="GIE12163.1"/>
    </source>
</evidence>
<feature type="domain" description="RNA polymerase sigma-70 region 4" evidence="7">
    <location>
        <begin position="191"/>
        <end position="239"/>
    </location>
</feature>
<evidence type="ECO:0000259" key="5">
    <source>
        <dbReference type="Pfam" id="PF04539"/>
    </source>
</evidence>
<protein>
    <recommendedName>
        <fullName evidence="10">RNA polymerase sigma-28 (SigD/FliA/WhiG) subunit</fullName>
    </recommendedName>
</protein>
<dbReference type="InterPro" id="IPR007624">
    <property type="entry name" value="RNA_pol_sigma70_r3"/>
</dbReference>
<proteinExistence type="predicted"/>
<dbReference type="InterPro" id="IPR007630">
    <property type="entry name" value="RNA_pol_sigma70_r4"/>
</dbReference>
<name>A0A919J390_9ACTN</name>
<dbReference type="PIRSF" id="PIRSF000770">
    <property type="entry name" value="RNA_pol_sigma-SigE/K"/>
    <property type="match status" value="1"/>
</dbReference>
<dbReference type="Pfam" id="PF04542">
    <property type="entry name" value="Sigma70_r2"/>
    <property type="match status" value="1"/>
</dbReference>
<evidence type="ECO:0000259" key="6">
    <source>
        <dbReference type="Pfam" id="PF04542"/>
    </source>
</evidence>
<dbReference type="RefSeq" id="WP_203818648.1">
    <property type="nucleotide sequence ID" value="NZ_BAAABP010000024.1"/>
</dbReference>
<comment type="caution">
    <text evidence="8">The sequence shown here is derived from an EMBL/GenBank/DDBJ whole genome shotgun (WGS) entry which is preliminary data.</text>
</comment>
<keyword evidence="3" id="KW-0238">DNA-binding</keyword>
<dbReference type="PANTHER" id="PTHR30385:SF7">
    <property type="entry name" value="RNA POLYMERASE SIGMA FACTOR FLIA"/>
    <property type="match status" value="1"/>
</dbReference>
<dbReference type="InterPro" id="IPR007627">
    <property type="entry name" value="RNA_pol_sigma70_r2"/>
</dbReference>
<dbReference type="InterPro" id="IPR013324">
    <property type="entry name" value="RNA_pol_sigma_r3/r4-like"/>
</dbReference>
<dbReference type="GO" id="GO:0003677">
    <property type="term" value="F:DNA binding"/>
    <property type="evidence" value="ECO:0007669"/>
    <property type="project" value="UniProtKB-KW"/>
</dbReference>
<dbReference type="SUPFAM" id="SSF88659">
    <property type="entry name" value="Sigma3 and sigma4 domains of RNA polymerase sigma factors"/>
    <property type="match status" value="2"/>
</dbReference>